<evidence type="ECO:0000256" key="2">
    <source>
        <dbReference type="ARBA" id="ARBA00022908"/>
    </source>
</evidence>
<feature type="region of interest" description="Disordered" evidence="6">
    <location>
        <begin position="319"/>
        <end position="338"/>
    </location>
</feature>
<dbReference type="PROSITE" id="PS51898">
    <property type="entry name" value="TYR_RECOMBINASE"/>
    <property type="match status" value="1"/>
</dbReference>
<keyword evidence="4" id="KW-0233">DNA recombination</keyword>
<dbReference type="CDD" id="cd01189">
    <property type="entry name" value="INT_ICEBs1_C_like"/>
    <property type="match status" value="1"/>
</dbReference>
<comment type="similarity">
    <text evidence="1">Belongs to the 'phage' integrase family.</text>
</comment>
<dbReference type="AlphaFoldDB" id="A0A4R6KB10"/>
<evidence type="ECO:0000256" key="3">
    <source>
        <dbReference type="ARBA" id="ARBA00023125"/>
    </source>
</evidence>
<dbReference type="InterPro" id="IPR013762">
    <property type="entry name" value="Integrase-like_cat_sf"/>
</dbReference>
<dbReference type="OrthoDB" id="1822491at2"/>
<keyword evidence="3 5" id="KW-0238">DNA-binding</keyword>
<dbReference type="EMBL" id="SNWQ01000012">
    <property type="protein sequence ID" value="TDO45871.1"/>
    <property type="molecule type" value="Genomic_DNA"/>
</dbReference>
<dbReference type="Gene3D" id="1.10.443.10">
    <property type="entry name" value="Intergrase catalytic core"/>
    <property type="match status" value="1"/>
</dbReference>
<feature type="region of interest" description="Disordered" evidence="6">
    <location>
        <begin position="400"/>
        <end position="423"/>
    </location>
</feature>
<evidence type="ECO:0000259" key="7">
    <source>
        <dbReference type="PROSITE" id="PS51898"/>
    </source>
</evidence>
<organism evidence="9 10">
    <name type="scientific">Kribbella caucasensis</name>
    <dbReference type="NCBI Taxonomy" id="2512215"/>
    <lineage>
        <taxon>Bacteria</taxon>
        <taxon>Bacillati</taxon>
        <taxon>Actinomycetota</taxon>
        <taxon>Actinomycetes</taxon>
        <taxon>Propionibacteriales</taxon>
        <taxon>Kribbellaceae</taxon>
        <taxon>Kribbella</taxon>
    </lineage>
</organism>
<keyword evidence="2" id="KW-0229">DNA integration</keyword>
<dbReference type="PROSITE" id="PS51900">
    <property type="entry name" value="CB"/>
    <property type="match status" value="1"/>
</dbReference>
<dbReference type="InterPro" id="IPR050808">
    <property type="entry name" value="Phage_Integrase"/>
</dbReference>
<gene>
    <name evidence="9" type="ORF">EV643_112200</name>
</gene>
<dbReference type="Pfam" id="PF00589">
    <property type="entry name" value="Phage_integrase"/>
    <property type="match status" value="1"/>
</dbReference>
<dbReference type="PANTHER" id="PTHR30629">
    <property type="entry name" value="PROPHAGE INTEGRASE"/>
    <property type="match status" value="1"/>
</dbReference>
<dbReference type="PANTHER" id="PTHR30629:SF2">
    <property type="entry name" value="PROPHAGE INTEGRASE INTS-RELATED"/>
    <property type="match status" value="1"/>
</dbReference>
<dbReference type="RefSeq" id="WP_133802482.1">
    <property type="nucleotide sequence ID" value="NZ_SNWQ01000012.1"/>
</dbReference>
<proteinExistence type="inferred from homology"/>
<dbReference type="Gene3D" id="1.10.150.130">
    <property type="match status" value="1"/>
</dbReference>
<sequence length="423" mass="46522">MSKVNDGLTKRGKTWSYVIRVTDPVTGQSKPKWVGGFPTEKAAKEARDDARRSASRGEYIEKSRITVEEYLSGWLDGHAMEIKPSTLAGYREWLARYVFPAIGSMRLQAVRSATLTSLYKDLSISGGRGGKGLSSRSVEYINAILRKALNDAVHADRLIPSNPCKTAKRPRREIKSIGTIWSAPELRTFLGLAESHRLYAFYRLSAYSGARRGELLFLRWPDVDWKTPAIRIRGTAGMVGGQRIEGTPKSGRERTVSLDPETMAILREHRGRQKAEREIAGDAWVDGDYVFTTGLGKPVPPDTVTNLIAVLIRQFNEPAIPGTRKTPRQELPRPPKPLPPARLHDLRHVHATMLLSAGVPVHVVAERLGHADPAITLRVYAHVIRKHADGVAATFAAAVDGTTPPVTTDPDEDDGEAPAIVAC</sequence>
<dbReference type="InterPro" id="IPR028259">
    <property type="entry name" value="AP2-like_int_N"/>
</dbReference>
<protein>
    <submittedName>
        <fullName evidence="9">Site-specific recombinase XerD</fullName>
    </submittedName>
</protein>
<dbReference type="InterPro" id="IPR044068">
    <property type="entry name" value="CB"/>
</dbReference>
<evidence type="ECO:0000256" key="6">
    <source>
        <dbReference type="SAM" id="MobiDB-lite"/>
    </source>
</evidence>
<feature type="domain" description="Tyr recombinase" evidence="7">
    <location>
        <begin position="176"/>
        <end position="393"/>
    </location>
</feature>
<evidence type="ECO:0000313" key="10">
    <source>
        <dbReference type="Proteomes" id="UP000295388"/>
    </source>
</evidence>
<dbReference type="InterPro" id="IPR002104">
    <property type="entry name" value="Integrase_catalytic"/>
</dbReference>
<evidence type="ECO:0000313" key="9">
    <source>
        <dbReference type="EMBL" id="TDO45871.1"/>
    </source>
</evidence>
<dbReference type="InterPro" id="IPR010998">
    <property type="entry name" value="Integrase_recombinase_N"/>
</dbReference>
<evidence type="ECO:0000256" key="5">
    <source>
        <dbReference type="PROSITE-ProRule" id="PRU01248"/>
    </source>
</evidence>
<evidence type="ECO:0000256" key="4">
    <source>
        <dbReference type="ARBA" id="ARBA00023172"/>
    </source>
</evidence>
<evidence type="ECO:0000259" key="8">
    <source>
        <dbReference type="PROSITE" id="PS51900"/>
    </source>
</evidence>
<dbReference type="GO" id="GO:0015074">
    <property type="term" value="P:DNA integration"/>
    <property type="evidence" value="ECO:0007669"/>
    <property type="project" value="UniProtKB-KW"/>
</dbReference>
<evidence type="ECO:0000256" key="1">
    <source>
        <dbReference type="ARBA" id="ARBA00008857"/>
    </source>
</evidence>
<feature type="domain" description="Core-binding (CB)" evidence="8">
    <location>
        <begin position="65"/>
        <end position="153"/>
    </location>
</feature>
<keyword evidence="10" id="KW-1185">Reference proteome</keyword>
<dbReference type="InterPro" id="IPR004107">
    <property type="entry name" value="Integrase_SAM-like_N"/>
</dbReference>
<dbReference type="Pfam" id="PF14659">
    <property type="entry name" value="Phage_int_SAM_3"/>
    <property type="match status" value="1"/>
</dbReference>
<dbReference type="InterPro" id="IPR011010">
    <property type="entry name" value="DNA_brk_join_enz"/>
</dbReference>
<dbReference type="GO" id="GO:0006310">
    <property type="term" value="P:DNA recombination"/>
    <property type="evidence" value="ECO:0007669"/>
    <property type="project" value="UniProtKB-KW"/>
</dbReference>
<dbReference type="Pfam" id="PF14657">
    <property type="entry name" value="Arm-DNA-bind_4"/>
    <property type="match status" value="1"/>
</dbReference>
<accession>A0A4R6KB10</accession>
<dbReference type="Proteomes" id="UP000295388">
    <property type="component" value="Unassembled WGS sequence"/>
</dbReference>
<name>A0A4R6KB10_9ACTN</name>
<reference evidence="9 10" key="1">
    <citation type="submission" date="2019-03" db="EMBL/GenBank/DDBJ databases">
        <title>Genomic Encyclopedia of Type Strains, Phase III (KMG-III): the genomes of soil and plant-associated and newly described type strains.</title>
        <authorList>
            <person name="Whitman W."/>
        </authorList>
    </citation>
    <scope>NUCLEOTIDE SEQUENCE [LARGE SCALE GENOMIC DNA]</scope>
    <source>
        <strain evidence="9 10">VKM Ac-2527</strain>
    </source>
</reference>
<dbReference type="GO" id="GO:0003677">
    <property type="term" value="F:DNA binding"/>
    <property type="evidence" value="ECO:0007669"/>
    <property type="project" value="UniProtKB-UniRule"/>
</dbReference>
<dbReference type="SUPFAM" id="SSF56349">
    <property type="entry name" value="DNA breaking-rejoining enzymes"/>
    <property type="match status" value="1"/>
</dbReference>
<comment type="caution">
    <text evidence="9">The sequence shown here is derived from an EMBL/GenBank/DDBJ whole genome shotgun (WGS) entry which is preliminary data.</text>
</comment>